<dbReference type="PANTHER" id="PTHR31689:SF0">
    <property type="entry name" value="DIAMINOPIMELATE EPIMERASE"/>
    <property type="match status" value="1"/>
</dbReference>
<evidence type="ECO:0000256" key="2">
    <source>
        <dbReference type="ARBA" id="ARBA00023235"/>
    </source>
</evidence>
<proteinExistence type="inferred from homology"/>
<dbReference type="OrthoDB" id="9977463at2759"/>
<dbReference type="PANTHER" id="PTHR31689">
    <property type="entry name" value="DIAMINOPIMELATE EPIMERASE, CHLOROPLASTIC"/>
    <property type="match status" value="1"/>
</dbReference>
<organism evidence="3 4">
    <name type="scientific">Owenia fusiformis</name>
    <name type="common">Polychaete worm</name>
    <dbReference type="NCBI Taxonomy" id="6347"/>
    <lineage>
        <taxon>Eukaryota</taxon>
        <taxon>Metazoa</taxon>
        <taxon>Spiralia</taxon>
        <taxon>Lophotrochozoa</taxon>
        <taxon>Annelida</taxon>
        <taxon>Polychaeta</taxon>
        <taxon>Sedentaria</taxon>
        <taxon>Canalipalpata</taxon>
        <taxon>Sabellida</taxon>
        <taxon>Oweniida</taxon>
        <taxon>Oweniidae</taxon>
        <taxon>Owenia</taxon>
    </lineage>
</organism>
<reference evidence="3" key="1">
    <citation type="submission" date="2022-03" db="EMBL/GenBank/DDBJ databases">
        <authorList>
            <person name="Martin C."/>
        </authorList>
    </citation>
    <scope>NUCLEOTIDE SEQUENCE</scope>
</reference>
<dbReference type="InterPro" id="IPR001653">
    <property type="entry name" value="DAP_epimerase_DapF"/>
</dbReference>
<dbReference type="GO" id="GO:0005829">
    <property type="term" value="C:cytosol"/>
    <property type="evidence" value="ECO:0007669"/>
    <property type="project" value="TreeGrafter"/>
</dbReference>
<evidence type="ECO:0000313" key="3">
    <source>
        <dbReference type="EMBL" id="CAH1782931.1"/>
    </source>
</evidence>
<protein>
    <recommendedName>
        <fullName evidence="5">Diaminopimelate epimerase</fullName>
    </recommendedName>
</protein>
<dbReference type="Proteomes" id="UP000749559">
    <property type="component" value="Unassembled WGS sequence"/>
</dbReference>
<dbReference type="HAMAP" id="MF_00197">
    <property type="entry name" value="DAP_epimerase"/>
    <property type="match status" value="1"/>
</dbReference>
<evidence type="ECO:0008006" key="5">
    <source>
        <dbReference type="Google" id="ProtNLM"/>
    </source>
</evidence>
<dbReference type="Pfam" id="PF01678">
    <property type="entry name" value="DAP_epimerase"/>
    <property type="match status" value="2"/>
</dbReference>
<dbReference type="SUPFAM" id="SSF54506">
    <property type="entry name" value="Diaminopimelate epimerase-like"/>
    <property type="match status" value="2"/>
</dbReference>
<accession>A0A8S4NS72</accession>
<dbReference type="GO" id="GO:0008837">
    <property type="term" value="F:diaminopimelate epimerase activity"/>
    <property type="evidence" value="ECO:0007669"/>
    <property type="project" value="InterPro"/>
</dbReference>
<keyword evidence="4" id="KW-1185">Reference proteome</keyword>
<evidence type="ECO:0000256" key="1">
    <source>
        <dbReference type="ARBA" id="ARBA00010219"/>
    </source>
</evidence>
<sequence length="297" mass="33318">MSYLKNIPFAKYQASGEDCIIINNINGEFSTFLGDNSAVAVMCHRRFGVGADGVLEVRRHEKADFEVIWYNANGHKGTFCGNGTRCVVAYLYDNGIVSMADHVTIFACDGIHTGYEDNNKNIFITLEDIDAKNIEHIDEDESFINTGSPHHIRFIKCDSLRNIEFQEHAKSIRYSERYVSDGVNVNFVKVLSERDYLLEMRTYLRGLEGETIGCGTGSVAASICHHMRMRITDGLRDDVNEAPAKYTVKMEGGDQNVHFLMKNDADGNTVIVDITLSGEVFKVHNGLFYTSAFKRPS</sequence>
<comment type="similarity">
    <text evidence="1">Belongs to the diaminopimelate epimerase family.</text>
</comment>
<dbReference type="GO" id="GO:0009089">
    <property type="term" value="P:lysine biosynthetic process via diaminopimelate"/>
    <property type="evidence" value="ECO:0007669"/>
    <property type="project" value="InterPro"/>
</dbReference>
<dbReference type="AlphaFoldDB" id="A0A8S4NS72"/>
<dbReference type="EMBL" id="CAIIXF020000005">
    <property type="protein sequence ID" value="CAH1782931.1"/>
    <property type="molecule type" value="Genomic_DNA"/>
</dbReference>
<dbReference type="Gene3D" id="3.10.310.10">
    <property type="entry name" value="Diaminopimelate Epimerase, Chain A, domain 1"/>
    <property type="match status" value="2"/>
</dbReference>
<gene>
    <name evidence="3" type="ORF">OFUS_LOCUS9328</name>
</gene>
<evidence type="ECO:0000313" key="4">
    <source>
        <dbReference type="Proteomes" id="UP000749559"/>
    </source>
</evidence>
<name>A0A8S4NS72_OWEFU</name>
<dbReference type="NCBIfam" id="TIGR00652">
    <property type="entry name" value="DapF"/>
    <property type="match status" value="1"/>
</dbReference>
<keyword evidence="2" id="KW-0413">Isomerase</keyword>
<comment type="caution">
    <text evidence="3">The sequence shown here is derived from an EMBL/GenBank/DDBJ whole genome shotgun (WGS) entry which is preliminary data.</text>
</comment>